<dbReference type="Gene3D" id="3.40.50.2300">
    <property type="match status" value="2"/>
</dbReference>
<accession>A0A7Y9QYT0</accession>
<protein>
    <submittedName>
        <fullName evidence="5">Branched-chain amino acid transport system substrate-binding protein</fullName>
    </submittedName>
</protein>
<name>A0A7Y9QYT0_9BURK</name>
<evidence type="ECO:0000313" key="6">
    <source>
        <dbReference type="Proteomes" id="UP000518288"/>
    </source>
</evidence>
<feature type="signal peptide" evidence="3">
    <location>
        <begin position="1"/>
        <end position="29"/>
    </location>
</feature>
<evidence type="ECO:0000256" key="2">
    <source>
        <dbReference type="ARBA" id="ARBA00022729"/>
    </source>
</evidence>
<comment type="similarity">
    <text evidence="1">Belongs to the leucine-binding protein family.</text>
</comment>
<evidence type="ECO:0000313" key="5">
    <source>
        <dbReference type="EMBL" id="NYG31727.1"/>
    </source>
</evidence>
<dbReference type="InterPro" id="IPR028081">
    <property type="entry name" value="Leu-bd"/>
</dbReference>
<keyword evidence="6" id="KW-1185">Reference proteome</keyword>
<dbReference type="PANTHER" id="PTHR30483:SF38">
    <property type="entry name" value="BLR7848 PROTEIN"/>
    <property type="match status" value="1"/>
</dbReference>
<dbReference type="InterPro" id="IPR051010">
    <property type="entry name" value="BCAA_transport"/>
</dbReference>
<comment type="caution">
    <text evidence="5">The sequence shown here is derived from an EMBL/GenBank/DDBJ whole genome shotgun (WGS) entry which is preliminary data.</text>
</comment>
<dbReference type="RefSeq" id="WP_179632695.1">
    <property type="nucleotide sequence ID" value="NZ_JACCFH010000001.1"/>
</dbReference>
<organism evidence="5 6">
    <name type="scientific">Sphaerotilus montanus</name>
    <dbReference type="NCBI Taxonomy" id="522889"/>
    <lineage>
        <taxon>Bacteria</taxon>
        <taxon>Pseudomonadati</taxon>
        <taxon>Pseudomonadota</taxon>
        <taxon>Betaproteobacteria</taxon>
        <taxon>Burkholderiales</taxon>
        <taxon>Sphaerotilaceae</taxon>
        <taxon>Sphaerotilus</taxon>
    </lineage>
</organism>
<evidence type="ECO:0000256" key="1">
    <source>
        <dbReference type="ARBA" id="ARBA00010062"/>
    </source>
</evidence>
<dbReference type="EMBL" id="JACCFH010000001">
    <property type="protein sequence ID" value="NYG31727.1"/>
    <property type="molecule type" value="Genomic_DNA"/>
</dbReference>
<evidence type="ECO:0000256" key="3">
    <source>
        <dbReference type="SAM" id="SignalP"/>
    </source>
</evidence>
<feature type="chain" id="PRO_5031504192" evidence="3">
    <location>
        <begin position="30"/>
        <end position="385"/>
    </location>
</feature>
<evidence type="ECO:0000259" key="4">
    <source>
        <dbReference type="Pfam" id="PF13458"/>
    </source>
</evidence>
<proteinExistence type="inferred from homology"/>
<dbReference type="SUPFAM" id="SSF53822">
    <property type="entry name" value="Periplasmic binding protein-like I"/>
    <property type="match status" value="1"/>
</dbReference>
<reference evidence="5 6" key="1">
    <citation type="submission" date="2020-07" db="EMBL/GenBank/DDBJ databases">
        <title>Genomic Encyclopedia of Archaeal and Bacterial Type Strains, Phase II (KMG-II): from individual species to whole genera.</title>
        <authorList>
            <person name="Goeker M."/>
        </authorList>
    </citation>
    <scope>NUCLEOTIDE SEQUENCE [LARGE SCALE GENOMIC DNA]</scope>
    <source>
        <strain evidence="5 6">DSM 21226</strain>
    </source>
</reference>
<dbReference type="CDD" id="cd06333">
    <property type="entry name" value="PBP1_ABC_RPA1789-like"/>
    <property type="match status" value="1"/>
</dbReference>
<dbReference type="Proteomes" id="UP000518288">
    <property type="component" value="Unassembled WGS sequence"/>
</dbReference>
<gene>
    <name evidence="5" type="ORF">BDD16_000713</name>
</gene>
<dbReference type="Pfam" id="PF13458">
    <property type="entry name" value="Peripla_BP_6"/>
    <property type="match status" value="1"/>
</dbReference>
<keyword evidence="2 3" id="KW-0732">Signal</keyword>
<feature type="domain" description="Leucine-binding protein" evidence="4">
    <location>
        <begin position="31"/>
        <end position="353"/>
    </location>
</feature>
<dbReference type="InterPro" id="IPR028082">
    <property type="entry name" value="Peripla_BP_I"/>
</dbReference>
<dbReference type="PANTHER" id="PTHR30483">
    <property type="entry name" value="LEUCINE-SPECIFIC-BINDING PROTEIN"/>
    <property type="match status" value="1"/>
</dbReference>
<sequence length="385" mass="40618">MTPTKNAPTLLKTLVAAAALWAASGAAWADINIGISLPLTGPANGLGIPMQKGISLWPASIGGEKLNVVVLDDGSDPTKGVQNAKRFVTDKMDIVMGSAATPVAIAMSDTVAEAGTPQFMFSPAVLQAGKDSWAFRLPQSNAVMSHAMLNHMKKLGVKTVGFLGYTDAYGESWLKDFQAEAAAMGLPIKVIATERFARTDTAVTAQALKLTAANPDAMLIVASGSGAAMPHKAIIERGYKGKVYQTHAAATRDLMRIGGKDVEGAYVVSGPCVIAEQLPDDHPSKKVATDFVQKFEKANGAGSRNQFAGHAYDAALVLEKIIPMALKKAKPGTPEFRAALKDATETMGRTVVSHGVLTYAKDNHWGFTTETGVILKVVNGDWKVE</sequence>
<dbReference type="AlphaFoldDB" id="A0A7Y9QYT0"/>